<dbReference type="Gene3D" id="3.40.50.10330">
    <property type="entry name" value="Probable inorganic polyphosphate/atp-NAD kinase, domain 1"/>
    <property type="match status" value="1"/>
</dbReference>
<protein>
    <recommendedName>
        <fullName evidence="9">DAGKc domain-containing protein</fullName>
    </recommendedName>
</protein>
<evidence type="ECO:0000259" key="9">
    <source>
        <dbReference type="PROSITE" id="PS50146"/>
    </source>
</evidence>
<sequence length="299" mass="31367">MGDKVAVIAHRRKSLGGGLPELRRLLADAGIIEPIWYEVPKSRKAPKRVRKALDAGAELIFVWGGDGMVQRTVDAMARAGAADVPLAILPAGTANLLAANLEIPEDLATAVEIGLHGRRRSVDLGRVNGEHFAVMAGAGFDGELIRDADGGLKDRLGRVAYAWTGVRHVRDGAVPMRVTVDGEEWYTGAASCVLLGNVGTITGGIRAFDDADPHDGRIEVGVATAEGALQWARTLGRMATGRSAGSPFVNITTGRKIRVKLAEPLTYELDGGARGTAVKLKARAVQGAITLCLPADGSA</sequence>
<evidence type="ECO:0000256" key="8">
    <source>
        <dbReference type="ARBA" id="ARBA00023264"/>
    </source>
</evidence>
<dbReference type="PANTHER" id="PTHR12358">
    <property type="entry name" value="SPHINGOSINE KINASE"/>
    <property type="match status" value="1"/>
</dbReference>
<evidence type="ECO:0000256" key="1">
    <source>
        <dbReference type="ARBA" id="ARBA00001946"/>
    </source>
</evidence>
<keyword evidence="4" id="KW-0547">Nucleotide-binding</keyword>
<dbReference type="Proteomes" id="UP000624325">
    <property type="component" value="Unassembled WGS sequence"/>
</dbReference>
<organism evidence="10 11">
    <name type="scientific">Asanoa iriomotensis</name>
    <dbReference type="NCBI Taxonomy" id="234613"/>
    <lineage>
        <taxon>Bacteria</taxon>
        <taxon>Bacillati</taxon>
        <taxon>Actinomycetota</taxon>
        <taxon>Actinomycetes</taxon>
        <taxon>Micromonosporales</taxon>
        <taxon>Micromonosporaceae</taxon>
        <taxon>Asanoa</taxon>
    </lineage>
</organism>
<dbReference type="Pfam" id="PF00781">
    <property type="entry name" value="DAGK_cat"/>
    <property type="match status" value="1"/>
</dbReference>
<dbReference type="RefSeq" id="WP_203708673.1">
    <property type="nucleotide sequence ID" value="NZ_BAAALU010000002.1"/>
</dbReference>
<evidence type="ECO:0000313" key="10">
    <source>
        <dbReference type="EMBL" id="GIF61844.1"/>
    </source>
</evidence>
<feature type="domain" description="DAGKc" evidence="9">
    <location>
        <begin position="1"/>
        <end position="131"/>
    </location>
</feature>
<comment type="cofactor">
    <cofactor evidence="1">
        <name>Mg(2+)</name>
        <dbReference type="ChEBI" id="CHEBI:18420"/>
    </cofactor>
</comment>
<dbReference type="PROSITE" id="PS50146">
    <property type="entry name" value="DAGK"/>
    <property type="match status" value="1"/>
</dbReference>
<keyword evidence="7" id="KW-0443">Lipid metabolism</keyword>
<comment type="similarity">
    <text evidence="2">Belongs to the diacylglycerol/lipid kinase family.</text>
</comment>
<dbReference type="InterPro" id="IPR050187">
    <property type="entry name" value="Lipid_Phosphate_FormReg"/>
</dbReference>
<keyword evidence="5" id="KW-0418">Kinase</keyword>
<keyword evidence="8" id="KW-1208">Phospholipid metabolism</keyword>
<evidence type="ECO:0000256" key="4">
    <source>
        <dbReference type="ARBA" id="ARBA00022741"/>
    </source>
</evidence>
<evidence type="ECO:0000256" key="3">
    <source>
        <dbReference type="ARBA" id="ARBA00022679"/>
    </source>
</evidence>
<evidence type="ECO:0000256" key="6">
    <source>
        <dbReference type="ARBA" id="ARBA00022840"/>
    </source>
</evidence>
<keyword evidence="11" id="KW-1185">Reference proteome</keyword>
<dbReference type="InterPro" id="IPR045540">
    <property type="entry name" value="YegS/DAGK_C"/>
</dbReference>
<evidence type="ECO:0000256" key="2">
    <source>
        <dbReference type="ARBA" id="ARBA00005983"/>
    </source>
</evidence>
<evidence type="ECO:0000256" key="5">
    <source>
        <dbReference type="ARBA" id="ARBA00022777"/>
    </source>
</evidence>
<dbReference type="SUPFAM" id="SSF111331">
    <property type="entry name" value="NAD kinase/diacylglycerol kinase-like"/>
    <property type="match status" value="1"/>
</dbReference>
<reference evidence="10 11" key="1">
    <citation type="submission" date="2021-01" db="EMBL/GenBank/DDBJ databases">
        <title>Whole genome shotgun sequence of Asanoa iriomotensis NBRC 100142.</title>
        <authorList>
            <person name="Komaki H."/>
            <person name="Tamura T."/>
        </authorList>
    </citation>
    <scope>NUCLEOTIDE SEQUENCE [LARGE SCALE GENOMIC DNA]</scope>
    <source>
        <strain evidence="10 11">NBRC 100142</strain>
    </source>
</reference>
<comment type="caution">
    <text evidence="10">The sequence shown here is derived from an EMBL/GenBank/DDBJ whole genome shotgun (WGS) entry which is preliminary data.</text>
</comment>
<dbReference type="Pfam" id="PF19279">
    <property type="entry name" value="YegS_C"/>
    <property type="match status" value="1"/>
</dbReference>
<keyword evidence="6" id="KW-0067">ATP-binding</keyword>
<accession>A0ABQ4CGH0</accession>
<dbReference type="InterPro" id="IPR016064">
    <property type="entry name" value="NAD/diacylglycerol_kinase_sf"/>
</dbReference>
<gene>
    <name evidence="10" type="ORF">Air01nite_79390</name>
</gene>
<dbReference type="PANTHER" id="PTHR12358:SF106">
    <property type="entry name" value="LIPID KINASE YEGS"/>
    <property type="match status" value="1"/>
</dbReference>
<proteinExistence type="inferred from homology"/>
<evidence type="ECO:0000256" key="7">
    <source>
        <dbReference type="ARBA" id="ARBA00023209"/>
    </source>
</evidence>
<name>A0ABQ4CGH0_9ACTN</name>
<keyword evidence="7" id="KW-0444">Lipid biosynthesis</keyword>
<dbReference type="Gene3D" id="2.60.200.40">
    <property type="match status" value="1"/>
</dbReference>
<dbReference type="InterPro" id="IPR017438">
    <property type="entry name" value="ATP-NAD_kinase_N"/>
</dbReference>
<evidence type="ECO:0000313" key="11">
    <source>
        <dbReference type="Proteomes" id="UP000624325"/>
    </source>
</evidence>
<keyword evidence="3" id="KW-0808">Transferase</keyword>
<dbReference type="InterPro" id="IPR001206">
    <property type="entry name" value="Diacylglycerol_kinase_cat_dom"/>
</dbReference>
<dbReference type="EMBL" id="BONC01000140">
    <property type="protein sequence ID" value="GIF61844.1"/>
    <property type="molecule type" value="Genomic_DNA"/>
</dbReference>
<keyword evidence="7" id="KW-0594">Phospholipid biosynthesis</keyword>